<keyword evidence="1" id="KW-0805">Transcription regulation</keyword>
<dbReference type="PANTHER" id="PTHR47506:SF1">
    <property type="entry name" value="HTH-TYPE TRANSCRIPTIONAL REGULATOR YJDC"/>
    <property type="match status" value="1"/>
</dbReference>
<evidence type="ECO:0000313" key="7">
    <source>
        <dbReference type="Proteomes" id="UP000256486"/>
    </source>
</evidence>
<keyword evidence="2 4" id="KW-0238">DNA-binding</keyword>
<dbReference type="SUPFAM" id="SSF46689">
    <property type="entry name" value="Homeodomain-like"/>
    <property type="match status" value="1"/>
</dbReference>
<gene>
    <name evidence="6" type="ORF">B7R54_07250</name>
</gene>
<organism evidence="6 7">
    <name type="scientific">Subtercola boreus</name>
    <dbReference type="NCBI Taxonomy" id="120213"/>
    <lineage>
        <taxon>Bacteria</taxon>
        <taxon>Bacillati</taxon>
        <taxon>Actinomycetota</taxon>
        <taxon>Actinomycetes</taxon>
        <taxon>Micrococcales</taxon>
        <taxon>Microbacteriaceae</taxon>
        <taxon>Subtercola</taxon>
    </lineage>
</organism>
<sequence length="198" mass="21243">MARTSVTPATQKPSARDRLLAASDELFYNEGIHTVGIDRVIEKAGVAKGSLYYIFGGKDQLIETYLFNRHQAWMEVVQRGMDAADDPRSKILAVFDELGTLVAAPGFRGCAFMNATAEALPGSPEDLAAGKFRGWVHELFGSLAVAAGAVSPRVLADQLVVLYDGANTTAQMDRTAAPAEVAKGMARMVLDSTLYDSE</sequence>
<dbReference type="SUPFAM" id="SSF48498">
    <property type="entry name" value="Tetracyclin repressor-like, C-terminal domain"/>
    <property type="match status" value="1"/>
</dbReference>
<dbReference type="EMBL" id="NBWZ01000001">
    <property type="protein sequence ID" value="RFA09044.1"/>
    <property type="molecule type" value="Genomic_DNA"/>
</dbReference>
<dbReference type="GO" id="GO:0003677">
    <property type="term" value="F:DNA binding"/>
    <property type="evidence" value="ECO:0007669"/>
    <property type="project" value="UniProtKB-UniRule"/>
</dbReference>
<evidence type="ECO:0000313" key="6">
    <source>
        <dbReference type="EMBL" id="RFA09044.1"/>
    </source>
</evidence>
<evidence type="ECO:0000256" key="3">
    <source>
        <dbReference type="ARBA" id="ARBA00023163"/>
    </source>
</evidence>
<dbReference type="InterPro" id="IPR036271">
    <property type="entry name" value="Tet_transcr_reg_TetR-rel_C_sf"/>
</dbReference>
<feature type="DNA-binding region" description="H-T-H motif" evidence="4">
    <location>
        <begin position="36"/>
        <end position="55"/>
    </location>
</feature>
<evidence type="ECO:0000256" key="2">
    <source>
        <dbReference type="ARBA" id="ARBA00023125"/>
    </source>
</evidence>
<dbReference type="RefSeq" id="WP_116414440.1">
    <property type="nucleotide sequence ID" value="NZ_NBWZ01000001.1"/>
</dbReference>
<evidence type="ECO:0000259" key="5">
    <source>
        <dbReference type="PROSITE" id="PS50977"/>
    </source>
</evidence>
<comment type="caution">
    <text evidence="6">The sequence shown here is derived from an EMBL/GenBank/DDBJ whole genome shotgun (WGS) entry which is preliminary data.</text>
</comment>
<name>A0A3E0VGH7_9MICO</name>
<dbReference type="AlphaFoldDB" id="A0A3E0VGH7"/>
<dbReference type="OrthoDB" id="4214267at2"/>
<dbReference type="PROSITE" id="PS50977">
    <property type="entry name" value="HTH_TETR_2"/>
    <property type="match status" value="1"/>
</dbReference>
<keyword evidence="3" id="KW-0804">Transcription</keyword>
<feature type="domain" description="HTH tetR-type" evidence="5">
    <location>
        <begin position="13"/>
        <end position="73"/>
    </location>
</feature>
<dbReference type="InterPro" id="IPR009057">
    <property type="entry name" value="Homeodomain-like_sf"/>
</dbReference>
<dbReference type="PANTHER" id="PTHR47506">
    <property type="entry name" value="TRANSCRIPTIONAL REGULATORY PROTEIN"/>
    <property type="match status" value="1"/>
</dbReference>
<proteinExistence type="predicted"/>
<protein>
    <recommendedName>
        <fullName evidence="5">HTH tetR-type domain-containing protein</fullName>
    </recommendedName>
</protein>
<dbReference type="PRINTS" id="PR00455">
    <property type="entry name" value="HTHTETR"/>
</dbReference>
<dbReference type="Gene3D" id="1.10.357.10">
    <property type="entry name" value="Tetracycline Repressor, domain 2"/>
    <property type="match status" value="1"/>
</dbReference>
<evidence type="ECO:0000256" key="1">
    <source>
        <dbReference type="ARBA" id="ARBA00023015"/>
    </source>
</evidence>
<reference evidence="6 7" key="1">
    <citation type="submission" date="2017-04" db="EMBL/GenBank/DDBJ databases">
        <title>Comparative genome analysis of Subtercola boreus.</title>
        <authorList>
            <person name="Cho Y.-J."/>
            <person name="Cho A."/>
            <person name="Kim O.-S."/>
            <person name="Lee J.-I."/>
        </authorList>
    </citation>
    <scope>NUCLEOTIDE SEQUENCE [LARGE SCALE GENOMIC DNA]</scope>
    <source>
        <strain evidence="6 7">K300</strain>
    </source>
</reference>
<dbReference type="Pfam" id="PF00440">
    <property type="entry name" value="TetR_N"/>
    <property type="match status" value="1"/>
</dbReference>
<dbReference type="Proteomes" id="UP000256486">
    <property type="component" value="Unassembled WGS sequence"/>
</dbReference>
<accession>A0A3E0VGH7</accession>
<keyword evidence="7" id="KW-1185">Reference proteome</keyword>
<dbReference type="InterPro" id="IPR001647">
    <property type="entry name" value="HTH_TetR"/>
</dbReference>
<evidence type="ECO:0000256" key="4">
    <source>
        <dbReference type="PROSITE-ProRule" id="PRU00335"/>
    </source>
</evidence>